<organism evidence="1 2">
    <name type="scientific">Melghirimyces thermohalophilus</name>
    <dbReference type="NCBI Taxonomy" id="1236220"/>
    <lineage>
        <taxon>Bacteria</taxon>
        <taxon>Bacillati</taxon>
        <taxon>Bacillota</taxon>
        <taxon>Bacilli</taxon>
        <taxon>Bacillales</taxon>
        <taxon>Thermoactinomycetaceae</taxon>
        <taxon>Melghirimyces</taxon>
    </lineage>
</organism>
<evidence type="ECO:0000313" key="2">
    <source>
        <dbReference type="Proteomes" id="UP000199387"/>
    </source>
</evidence>
<proteinExistence type="predicted"/>
<keyword evidence="2" id="KW-1185">Reference proteome</keyword>
<dbReference type="Proteomes" id="UP000199387">
    <property type="component" value="Unassembled WGS sequence"/>
</dbReference>
<reference evidence="1 2" key="1">
    <citation type="submission" date="2016-10" db="EMBL/GenBank/DDBJ databases">
        <authorList>
            <person name="de Groot N.N."/>
        </authorList>
    </citation>
    <scope>NUCLEOTIDE SEQUENCE [LARGE SCALE GENOMIC DNA]</scope>
    <source>
        <strain evidence="1 2">DSM 45514</strain>
    </source>
</reference>
<evidence type="ECO:0000313" key="1">
    <source>
        <dbReference type="EMBL" id="SDC46733.1"/>
    </source>
</evidence>
<dbReference type="EMBL" id="FMZA01000008">
    <property type="protein sequence ID" value="SDC46733.1"/>
    <property type="molecule type" value="Genomic_DNA"/>
</dbReference>
<dbReference type="STRING" id="1236220.SAMN04488112_108127"/>
<dbReference type="AlphaFoldDB" id="A0A1G6LU11"/>
<gene>
    <name evidence="1" type="ORF">SAMN04488112_108127</name>
</gene>
<sequence length="76" mass="8436">MSVFQLTPVSVPEGSEQILFILGRKLRINRLQRAALYDAAASLFRLNHLLPSDNPFPMLIDIGGIDGLKVVLMTDQ</sequence>
<protein>
    <submittedName>
        <fullName evidence="1">Uncharacterized protein</fullName>
    </submittedName>
</protein>
<name>A0A1G6LU11_9BACL</name>
<accession>A0A1G6LU11</accession>